<reference evidence="2" key="1">
    <citation type="journal article" date="2019" name="Int. J. Syst. Evol. Microbiol.">
        <title>The Global Catalogue of Microorganisms (GCM) 10K type strain sequencing project: providing services to taxonomists for standard genome sequencing and annotation.</title>
        <authorList>
            <consortium name="The Broad Institute Genomics Platform"/>
            <consortium name="The Broad Institute Genome Sequencing Center for Infectious Disease"/>
            <person name="Wu L."/>
            <person name="Ma J."/>
        </authorList>
    </citation>
    <scope>NUCLEOTIDE SEQUENCE [LARGE SCALE GENOMIC DNA]</scope>
    <source>
        <strain evidence="2">CGMCC 1.15288</strain>
    </source>
</reference>
<gene>
    <name evidence="1" type="ORF">GCM10007423_64010</name>
</gene>
<keyword evidence="2" id="KW-1185">Reference proteome</keyword>
<name>A0ABQ1ZAV2_9BACT</name>
<evidence type="ECO:0000313" key="1">
    <source>
        <dbReference type="EMBL" id="GGH55939.1"/>
    </source>
</evidence>
<accession>A0ABQ1ZAV2</accession>
<sequence>MDPSQVVLRNQKHFEKIGTEVAEHHNYRCNRSDFYDAAEIMLLTISGIEIDLLKMPMWNKQQAIRDWDDG</sequence>
<dbReference type="Proteomes" id="UP000600214">
    <property type="component" value="Unassembled WGS sequence"/>
</dbReference>
<organism evidence="1 2">
    <name type="scientific">Dyadobacter endophyticus</name>
    <dbReference type="NCBI Taxonomy" id="1749036"/>
    <lineage>
        <taxon>Bacteria</taxon>
        <taxon>Pseudomonadati</taxon>
        <taxon>Bacteroidota</taxon>
        <taxon>Cytophagia</taxon>
        <taxon>Cytophagales</taxon>
        <taxon>Spirosomataceae</taxon>
        <taxon>Dyadobacter</taxon>
    </lineage>
</organism>
<comment type="caution">
    <text evidence="1">The sequence shown here is derived from an EMBL/GenBank/DDBJ whole genome shotgun (WGS) entry which is preliminary data.</text>
</comment>
<proteinExistence type="predicted"/>
<evidence type="ECO:0000313" key="2">
    <source>
        <dbReference type="Proteomes" id="UP000600214"/>
    </source>
</evidence>
<dbReference type="EMBL" id="BMIA01000009">
    <property type="protein sequence ID" value="GGH55939.1"/>
    <property type="molecule type" value="Genomic_DNA"/>
</dbReference>
<protein>
    <submittedName>
        <fullName evidence="1">Uncharacterized protein</fullName>
    </submittedName>
</protein>